<dbReference type="Proteomes" id="UP000728032">
    <property type="component" value="Unassembled WGS sequence"/>
</dbReference>
<dbReference type="OrthoDB" id="6505726at2759"/>
<protein>
    <recommendedName>
        <fullName evidence="4">Secreted protein</fullName>
    </recommendedName>
</protein>
<keyword evidence="3" id="KW-1185">Reference proteome</keyword>
<reference evidence="2" key="1">
    <citation type="submission" date="2020-11" db="EMBL/GenBank/DDBJ databases">
        <authorList>
            <person name="Tran Van P."/>
        </authorList>
    </citation>
    <scope>NUCLEOTIDE SEQUENCE</scope>
</reference>
<dbReference type="AlphaFoldDB" id="A0A7R9LJK7"/>
<feature type="chain" id="PRO_5036211229" description="Secreted protein" evidence="1">
    <location>
        <begin position="21"/>
        <end position="223"/>
    </location>
</feature>
<name>A0A7R9LJK7_9ACAR</name>
<dbReference type="SUPFAM" id="SSF49562">
    <property type="entry name" value="C2 domain (Calcium/lipid-binding domain, CaLB)"/>
    <property type="match status" value="1"/>
</dbReference>
<dbReference type="EMBL" id="CAJPVJ010001200">
    <property type="protein sequence ID" value="CAG2164262.1"/>
    <property type="molecule type" value="Genomic_DNA"/>
</dbReference>
<accession>A0A7R9LJK7</accession>
<evidence type="ECO:0000256" key="1">
    <source>
        <dbReference type="SAM" id="SignalP"/>
    </source>
</evidence>
<sequence length="223" mass="23797">MNTLFACFVASLAVAQVALGDDPLAAAKCRSLHHVDVEPVGTQYMNQKCELDCNVHGTVYHHNMSEGLACPGLNATKNVCIGGKCVAPIKLGYIDIEMNSASLAKAVSAYADVCLQNSSTTVELPIVNRTTCVTCQTKVAPTSTNPIWGVVCQGSHNFTWVQESRVTFELWEQGSGKNTFGGGASLLITELLAHGDSHKSIQLPLARGDNSGKMTVMVTWTPK</sequence>
<evidence type="ECO:0008006" key="4">
    <source>
        <dbReference type="Google" id="ProtNLM"/>
    </source>
</evidence>
<keyword evidence="1" id="KW-0732">Signal</keyword>
<organism evidence="2">
    <name type="scientific">Oppiella nova</name>
    <dbReference type="NCBI Taxonomy" id="334625"/>
    <lineage>
        <taxon>Eukaryota</taxon>
        <taxon>Metazoa</taxon>
        <taxon>Ecdysozoa</taxon>
        <taxon>Arthropoda</taxon>
        <taxon>Chelicerata</taxon>
        <taxon>Arachnida</taxon>
        <taxon>Acari</taxon>
        <taxon>Acariformes</taxon>
        <taxon>Sarcoptiformes</taxon>
        <taxon>Oribatida</taxon>
        <taxon>Brachypylina</taxon>
        <taxon>Oppioidea</taxon>
        <taxon>Oppiidae</taxon>
        <taxon>Oppiella</taxon>
    </lineage>
</organism>
<evidence type="ECO:0000313" key="2">
    <source>
        <dbReference type="EMBL" id="CAD7642863.1"/>
    </source>
</evidence>
<gene>
    <name evidence="2" type="ORF">ONB1V03_LOCUS3818</name>
</gene>
<evidence type="ECO:0000313" key="3">
    <source>
        <dbReference type="Proteomes" id="UP000728032"/>
    </source>
</evidence>
<dbReference type="InterPro" id="IPR035892">
    <property type="entry name" value="C2_domain_sf"/>
</dbReference>
<feature type="signal peptide" evidence="1">
    <location>
        <begin position="1"/>
        <end position="20"/>
    </location>
</feature>
<dbReference type="Gene3D" id="2.60.40.150">
    <property type="entry name" value="C2 domain"/>
    <property type="match status" value="1"/>
</dbReference>
<dbReference type="EMBL" id="OC916025">
    <property type="protein sequence ID" value="CAD7642863.1"/>
    <property type="molecule type" value="Genomic_DNA"/>
</dbReference>
<proteinExistence type="predicted"/>